<feature type="non-terminal residue" evidence="1">
    <location>
        <position position="1"/>
    </location>
</feature>
<organism evidence="1 2">
    <name type="scientific">Ixodes persulcatus</name>
    <name type="common">Taiga tick</name>
    <dbReference type="NCBI Taxonomy" id="34615"/>
    <lineage>
        <taxon>Eukaryota</taxon>
        <taxon>Metazoa</taxon>
        <taxon>Ecdysozoa</taxon>
        <taxon>Arthropoda</taxon>
        <taxon>Chelicerata</taxon>
        <taxon>Arachnida</taxon>
        <taxon>Acari</taxon>
        <taxon>Parasitiformes</taxon>
        <taxon>Ixodida</taxon>
        <taxon>Ixodoidea</taxon>
        <taxon>Ixodidae</taxon>
        <taxon>Ixodinae</taxon>
        <taxon>Ixodes</taxon>
    </lineage>
</organism>
<gene>
    <name evidence="1" type="ORF">HPB47_018190</name>
</gene>
<evidence type="ECO:0000313" key="2">
    <source>
        <dbReference type="Proteomes" id="UP000805193"/>
    </source>
</evidence>
<accession>A0AC60QLE4</accession>
<comment type="caution">
    <text evidence="1">The sequence shown here is derived from an EMBL/GenBank/DDBJ whole genome shotgun (WGS) entry which is preliminary data.</text>
</comment>
<protein>
    <submittedName>
        <fullName evidence="1">Uncharacterized protein</fullName>
    </submittedName>
</protein>
<feature type="non-terminal residue" evidence="1">
    <location>
        <position position="144"/>
    </location>
</feature>
<keyword evidence="2" id="KW-1185">Reference proteome</keyword>
<name>A0AC60QLE4_IXOPE</name>
<proteinExistence type="predicted"/>
<reference evidence="1 2" key="1">
    <citation type="journal article" date="2020" name="Cell">
        <title>Large-Scale Comparative Analyses of Tick Genomes Elucidate Their Genetic Diversity and Vector Capacities.</title>
        <authorList>
            <consortium name="Tick Genome and Microbiome Consortium (TIGMIC)"/>
            <person name="Jia N."/>
            <person name="Wang J."/>
            <person name="Shi W."/>
            <person name="Du L."/>
            <person name="Sun Y."/>
            <person name="Zhan W."/>
            <person name="Jiang J.F."/>
            <person name="Wang Q."/>
            <person name="Zhang B."/>
            <person name="Ji P."/>
            <person name="Bell-Sakyi L."/>
            <person name="Cui X.M."/>
            <person name="Yuan T.T."/>
            <person name="Jiang B.G."/>
            <person name="Yang W.F."/>
            <person name="Lam T.T."/>
            <person name="Chang Q.C."/>
            <person name="Ding S.J."/>
            <person name="Wang X.J."/>
            <person name="Zhu J.G."/>
            <person name="Ruan X.D."/>
            <person name="Zhao L."/>
            <person name="Wei J.T."/>
            <person name="Ye R.Z."/>
            <person name="Que T.C."/>
            <person name="Du C.H."/>
            <person name="Zhou Y.H."/>
            <person name="Cheng J.X."/>
            <person name="Dai P.F."/>
            <person name="Guo W.B."/>
            <person name="Han X.H."/>
            <person name="Huang E.J."/>
            <person name="Li L.F."/>
            <person name="Wei W."/>
            <person name="Gao Y.C."/>
            <person name="Liu J.Z."/>
            <person name="Shao H.Z."/>
            <person name="Wang X."/>
            <person name="Wang C.C."/>
            <person name="Yang T.C."/>
            <person name="Huo Q.B."/>
            <person name="Li W."/>
            <person name="Chen H.Y."/>
            <person name="Chen S.E."/>
            <person name="Zhou L.G."/>
            <person name="Ni X.B."/>
            <person name="Tian J.H."/>
            <person name="Sheng Y."/>
            <person name="Liu T."/>
            <person name="Pan Y.S."/>
            <person name="Xia L.Y."/>
            <person name="Li J."/>
            <person name="Zhao F."/>
            <person name="Cao W.C."/>
        </authorList>
    </citation>
    <scope>NUCLEOTIDE SEQUENCE [LARGE SCALE GENOMIC DNA]</scope>
    <source>
        <strain evidence="1">Iper-2018</strain>
    </source>
</reference>
<dbReference type="EMBL" id="JABSTQ010007244">
    <property type="protein sequence ID" value="KAG0436019.1"/>
    <property type="molecule type" value="Genomic_DNA"/>
</dbReference>
<sequence>IRQTQTGTLLTPHLLQRFRENVRAGSSTAFGICKNCNSKADLVHLMRTRVSERLGMPRHHHIPQACFGALRGATHLHKRLNGASSGGPASSGYSQEDTASPSLVDEGPEAMKCCPLPPLLFFDPRSLIPYPPSNGPPQSAPRKI</sequence>
<evidence type="ECO:0000313" key="1">
    <source>
        <dbReference type="EMBL" id="KAG0436019.1"/>
    </source>
</evidence>
<dbReference type="Proteomes" id="UP000805193">
    <property type="component" value="Unassembled WGS sequence"/>
</dbReference>